<dbReference type="Proteomes" id="UP000811619">
    <property type="component" value="Unassembled WGS sequence"/>
</dbReference>
<accession>A0A8K0JBR0</accession>
<keyword evidence="2" id="KW-1185">Reference proteome</keyword>
<dbReference type="EMBL" id="SRPY01000054">
    <property type="protein sequence ID" value="KAG5929512.1"/>
    <property type="molecule type" value="Genomic_DNA"/>
</dbReference>
<dbReference type="Gene3D" id="3.10.129.110">
    <property type="entry name" value="Polyketide synthase dehydratase"/>
    <property type="match status" value="1"/>
</dbReference>
<organism evidence="1 2">
    <name type="scientific">Claviceps africana</name>
    <dbReference type="NCBI Taxonomy" id="83212"/>
    <lineage>
        <taxon>Eukaryota</taxon>
        <taxon>Fungi</taxon>
        <taxon>Dikarya</taxon>
        <taxon>Ascomycota</taxon>
        <taxon>Pezizomycotina</taxon>
        <taxon>Sordariomycetes</taxon>
        <taxon>Hypocreomycetidae</taxon>
        <taxon>Hypocreales</taxon>
        <taxon>Clavicipitaceae</taxon>
        <taxon>Claviceps</taxon>
    </lineage>
</organism>
<proteinExistence type="predicted"/>
<protein>
    <submittedName>
        <fullName evidence="1">Uncharacterized protein</fullName>
    </submittedName>
</protein>
<sequence length="193" mass="21879">MAWFRRLFENLTPRVAFFYRNGKVATQPRPWPALELDNSLQTLPEEYRPHGTLHEELLRGHDDSTPLAKLVARMTKVNLDTFYKELGAVGYQFTREFREIKAMRRLAFLTCVDGQWNLVLHPATLDLSFQTVIAVYVPVVIVGGVSPRTGAVEATTVGVDFHWSSSSHLLSLGYSRLVGDSEPPCSIVTDRMW</sequence>
<evidence type="ECO:0000313" key="2">
    <source>
        <dbReference type="Proteomes" id="UP000811619"/>
    </source>
</evidence>
<reference evidence="1" key="1">
    <citation type="journal article" date="2020" name="bioRxiv">
        <title>Whole genome comparisons of ergot fungi reveals the divergence and evolution of species within the genus Claviceps are the result of varying mechanisms driving genome evolution and host range expansion.</title>
        <authorList>
            <person name="Wyka S.A."/>
            <person name="Mondo S.J."/>
            <person name="Liu M."/>
            <person name="Dettman J."/>
            <person name="Nalam V."/>
            <person name="Broders K.D."/>
        </authorList>
    </citation>
    <scope>NUCLEOTIDE SEQUENCE</scope>
    <source>
        <strain evidence="1">CCC 489</strain>
    </source>
</reference>
<evidence type="ECO:0000313" key="1">
    <source>
        <dbReference type="EMBL" id="KAG5929512.1"/>
    </source>
</evidence>
<dbReference type="OrthoDB" id="329835at2759"/>
<gene>
    <name evidence="1" type="ORF">E4U42_005657</name>
</gene>
<name>A0A8K0JBR0_9HYPO</name>
<dbReference type="InterPro" id="IPR042104">
    <property type="entry name" value="PKS_dehydratase_sf"/>
</dbReference>
<comment type="caution">
    <text evidence="1">The sequence shown here is derived from an EMBL/GenBank/DDBJ whole genome shotgun (WGS) entry which is preliminary data.</text>
</comment>
<dbReference type="AlphaFoldDB" id="A0A8K0JBR0"/>